<dbReference type="STRING" id="1122192.SAMN02745673_04815"/>
<sequence>MLSGDPARPAAPLRVTVWNENLHETADDTVARRYPDGIHGAVAAALRDHLGQRVRLRTATLREPDHGLGGEVIDTTDVLVWWGHLAHDEVTDEVVERVRRRVLAGMGLVVLHSGHYSRIFRALMGTTCSLRWRNAAERELVWTVAPGHPIAQGVPDPLVIPAQETYSEPFDVPAPEELVFISSFAGGEVFRSGCAYRRGAGRIFYFGPGDQDYPVYHHPDVRRVVANAVLWAAPGPQGAREPVSGEVPAGWFERGQGD</sequence>
<evidence type="ECO:0000259" key="2">
    <source>
        <dbReference type="Pfam" id="PF06283"/>
    </source>
</evidence>
<accession>A0A1T4TDB0</accession>
<evidence type="ECO:0000256" key="1">
    <source>
        <dbReference type="SAM" id="MobiDB-lite"/>
    </source>
</evidence>
<dbReference type="Gene3D" id="3.40.50.880">
    <property type="match status" value="1"/>
</dbReference>
<feature type="domain" description="ThuA-like" evidence="2">
    <location>
        <begin position="15"/>
        <end position="232"/>
    </location>
</feature>
<proteinExistence type="predicted"/>
<keyword evidence="4" id="KW-1185">Reference proteome</keyword>
<protein>
    <submittedName>
        <fullName evidence="3">Trehalose utilization protein</fullName>
    </submittedName>
</protein>
<dbReference type="SUPFAM" id="SSF52317">
    <property type="entry name" value="Class I glutamine amidotransferase-like"/>
    <property type="match status" value="1"/>
</dbReference>
<name>A0A1T4TDB0_9ACTN</name>
<gene>
    <name evidence="3" type="ORF">SAMN02745673_04815</name>
</gene>
<dbReference type="PIRSF" id="PIRSF030013">
    <property type="entry name" value="ThuA"/>
    <property type="match status" value="1"/>
</dbReference>
<reference evidence="3 4" key="1">
    <citation type="submission" date="2017-02" db="EMBL/GenBank/DDBJ databases">
        <authorList>
            <person name="Peterson S.W."/>
        </authorList>
    </citation>
    <scope>NUCLEOTIDE SEQUENCE [LARGE SCALE GENOMIC DNA]</scope>
    <source>
        <strain evidence="3 4">DSM 45154</strain>
    </source>
</reference>
<evidence type="ECO:0000313" key="3">
    <source>
        <dbReference type="EMBL" id="SKA38397.1"/>
    </source>
</evidence>
<dbReference type="InterPro" id="IPR029062">
    <property type="entry name" value="Class_I_gatase-like"/>
</dbReference>
<feature type="region of interest" description="Disordered" evidence="1">
    <location>
        <begin position="236"/>
        <end position="258"/>
    </location>
</feature>
<dbReference type="EMBL" id="FUWS01000019">
    <property type="protein sequence ID" value="SKA38397.1"/>
    <property type="molecule type" value="Genomic_DNA"/>
</dbReference>
<evidence type="ECO:0000313" key="4">
    <source>
        <dbReference type="Proteomes" id="UP000190637"/>
    </source>
</evidence>
<dbReference type="InterPro" id="IPR029010">
    <property type="entry name" value="ThuA-like"/>
</dbReference>
<dbReference type="Proteomes" id="UP000190637">
    <property type="component" value="Unassembled WGS sequence"/>
</dbReference>
<organism evidence="3 4">
    <name type="scientific">Marinactinospora thermotolerans DSM 45154</name>
    <dbReference type="NCBI Taxonomy" id="1122192"/>
    <lineage>
        <taxon>Bacteria</taxon>
        <taxon>Bacillati</taxon>
        <taxon>Actinomycetota</taxon>
        <taxon>Actinomycetes</taxon>
        <taxon>Streptosporangiales</taxon>
        <taxon>Nocardiopsidaceae</taxon>
        <taxon>Marinactinospora</taxon>
    </lineage>
</organism>
<dbReference type="AlphaFoldDB" id="A0A1T4TDB0"/>
<dbReference type="Pfam" id="PF06283">
    <property type="entry name" value="ThuA"/>
    <property type="match status" value="1"/>
</dbReference>
<dbReference type="InterPro" id="IPR009381">
    <property type="entry name" value="Trehalose_catabolism_ThuA_prok"/>
</dbReference>
<dbReference type="RefSeq" id="WP_235001195.1">
    <property type="nucleotide sequence ID" value="NZ_FUWS01000019.1"/>
</dbReference>